<reference evidence="2" key="1">
    <citation type="submission" date="2022-11" db="UniProtKB">
        <authorList>
            <consortium name="WormBaseParasite"/>
        </authorList>
    </citation>
    <scope>IDENTIFICATION</scope>
</reference>
<evidence type="ECO:0000313" key="1">
    <source>
        <dbReference type="Proteomes" id="UP000887579"/>
    </source>
</evidence>
<accession>A0AC34FU59</accession>
<dbReference type="WBParaSite" id="ES5_v2.g20911.t1">
    <property type="protein sequence ID" value="ES5_v2.g20911.t1"/>
    <property type="gene ID" value="ES5_v2.g20911"/>
</dbReference>
<name>A0AC34FU59_9BILA</name>
<evidence type="ECO:0000313" key="2">
    <source>
        <dbReference type="WBParaSite" id="ES5_v2.g20911.t1"/>
    </source>
</evidence>
<sequence length="257" mass="28754">MSNIPRFTIAAHLRAEIIAIFREFPILNPEQIRSILISRGFTTKSAAPSISQISAICEISKSHNQGIKHSVTNILEDENEKKNISSSIDDEYETREQRRVRTSFTAQQLTILEQVFSINNYPDAFQREQIGIQTGLSDSRIQVWFSNRRARSRKHLIFNAIPNPSMSLPLPISSLPSILTSTNSNINNNNPEQQQPQKISIFQQSLPFPIPNLFSTVAANLSGGQLPTSTIFNAQTAAFASALLQFQLSINQKQCSI</sequence>
<organism evidence="1 2">
    <name type="scientific">Panagrolaimus sp. ES5</name>
    <dbReference type="NCBI Taxonomy" id="591445"/>
    <lineage>
        <taxon>Eukaryota</taxon>
        <taxon>Metazoa</taxon>
        <taxon>Ecdysozoa</taxon>
        <taxon>Nematoda</taxon>
        <taxon>Chromadorea</taxon>
        <taxon>Rhabditida</taxon>
        <taxon>Tylenchina</taxon>
        <taxon>Panagrolaimomorpha</taxon>
        <taxon>Panagrolaimoidea</taxon>
        <taxon>Panagrolaimidae</taxon>
        <taxon>Panagrolaimus</taxon>
    </lineage>
</organism>
<protein>
    <submittedName>
        <fullName evidence="2">Homeobox domain-containing protein</fullName>
    </submittedName>
</protein>
<dbReference type="Proteomes" id="UP000887579">
    <property type="component" value="Unplaced"/>
</dbReference>
<proteinExistence type="predicted"/>